<evidence type="ECO:0000256" key="14">
    <source>
        <dbReference type="ARBA" id="ARBA00022884"/>
    </source>
</evidence>
<dbReference type="GO" id="GO:0005737">
    <property type="term" value="C:cytoplasm"/>
    <property type="evidence" value="ECO:0007669"/>
    <property type="project" value="UniProtKB-SubCell"/>
</dbReference>
<feature type="active site" evidence="15">
    <location>
        <position position="44"/>
    </location>
</feature>
<dbReference type="GO" id="GO:0010468">
    <property type="term" value="P:regulation of gene expression"/>
    <property type="evidence" value="ECO:0007669"/>
    <property type="project" value="TreeGrafter"/>
</dbReference>
<feature type="binding site" evidence="15">
    <location>
        <position position="116"/>
    </location>
    <ligand>
        <name>Mg(2+)</name>
        <dbReference type="ChEBI" id="CHEBI:18420"/>
    </ligand>
</feature>
<evidence type="ECO:0000256" key="7">
    <source>
        <dbReference type="ARBA" id="ARBA00022664"/>
    </source>
</evidence>
<keyword evidence="8 15" id="KW-0819">tRNA processing</keyword>
<keyword evidence="15" id="KW-0699">rRNA-binding</keyword>
<dbReference type="CDD" id="cd00593">
    <property type="entry name" value="RIBOc"/>
    <property type="match status" value="1"/>
</dbReference>
<evidence type="ECO:0000313" key="18">
    <source>
        <dbReference type="EMBL" id="PCJ24556.1"/>
    </source>
</evidence>
<keyword evidence="13 15" id="KW-0460">Magnesium</keyword>
<dbReference type="PANTHER" id="PTHR11207">
    <property type="entry name" value="RIBONUCLEASE III"/>
    <property type="match status" value="1"/>
</dbReference>
<dbReference type="SMART" id="SM00358">
    <property type="entry name" value="DSRM"/>
    <property type="match status" value="1"/>
</dbReference>
<dbReference type="GO" id="GO:0006397">
    <property type="term" value="P:mRNA processing"/>
    <property type="evidence" value="ECO:0007669"/>
    <property type="project" value="UniProtKB-UniRule"/>
</dbReference>
<feature type="active site" evidence="15">
    <location>
        <position position="116"/>
    </location>
</feature>
<protein>
    <recommendedName>
        <fullName evidence="15">Ribonuclease 3</fullName>
        <ecNumber evidence="15">3.1.26.3</ecNumber>
    </recommendedName>
    <alternativeName>
        <fullName evidence="15">Ribonuclease III</fullName>
        <shortName evidence="15">RNase III</shortName>
    </alternativeName>
</protein>
<keyword evidence="6 15" id="KW-0698">rRNA processing</keyword>
<dbReference type="SMART" id="SM00535">
    <property type="entry name" value="RIBOc"/>
    <property type="match status" value="1"/>
</dbReference>
<evidence type="ECO:0000256" key="6">
    <source>
        <dbReference type="ARBA" id="ARBA00022552"/>
    </source>
</evidence>
<dbReference type="InterPro" id="IPR014720">
    <property type="entry name" value="dsRBD_dom"/>
</dbReference>
<keyword evidence="5 15" id="KW-0963">Cytoplasm</keyword>
<gene>
    <name evidence="15" type="primary">rnc</name>
    <name evidence="18" type="ORF">COA96_09160</name>
</gene>
<evidence type="ECO:0000256" key="15">
    <source>
        <dbReference type="HAMAP-Rule" id="MF_00104"/>
    </source>
</evidence>
<reference evidence="19" key="1">
    <citation type="submission" date="2017-08" db="EMBL/GenBank/DDBJ databases">
        <title>A dynamic microbial community with high functional redundancy inhabits the cold, oxic subseafloor aquifer.</title>
        <authorList>
            <person name="Tully B.J."/>
            <person name="Wheat C.G."/>
            <person name="Glazer B.T."/>
            <person name="Huber J.A."/>
        </authorList>
    </citation>
    <scope>NUCLEOTIDE SEQUENCE [LARGE SCALE GENOMIC DNA]</scope>
</reference>
<keyword evidence="11 15" id="KW-0255">Endonuclease</keyword>
<feature type="domain" description="DRBM" evidence="16">
    <location>
        <begin position="154"/>
        <end position="224"/>
    </location>
</feature>
<dbReference type="GO" id="GO:0019843">
    <property type="term" value="F:rRNA binding"/>
    <property type="evidence" value="ECO:0007669"/>
    <property type="project" value="UniProtKB-KW"/>
</dbReference>
<dbReference type="Pfam" id="PF14622">
    <property type="entry name" value="Ribonucleas_3_3"/>
    <property type="match status" value="1"/>
</dbReference>
<dbReference type="GO" id="GO:0004525">
    <property type="term" value="F:ribonuclease III activity"/>
    <property type="evidence" value="ECO:0007669"/>
    <property type="project" value="UniProtKB-UniRule"/>
</dbReference>
<dbReference type="FunFam" id="3.30.160.20:FF:000003">
    <property type="entry name" value="Ribonuclease 3"/>
    <property type="match status" value="1"/>
</dbReference>
<evidence type="ECO:0000256" key="1">
    <source>
        <dbReference type="ARBA" id="ARBA00000109"/>
    </source>
</evidence>
<evidence type="ECO:0000256" key="13">
    <source>
        <dbReference type="ARBA" id="ARBA00022842"/>
    </source>
</evidence>
<keyword evidence="10 15" id="KW-0479">Metal-binding</keyword>
<dbReference type="Pfam" id="PF00035">
    <property type="entry name" value="dsrm"/>
    <property type="match status" value="1"/>
</dbReference>
<evidence type="ECO:0000256" key="4">
    <source>
        <dbReference type="ARBA" id="ARBA00011738"/>
    </source>
</evidence>
<organism evidence="18 19">
    <name type="scientific">SAR86 cluster bacterium</name>
    <dbReference type="NCBI Taxonomy" id="2030880"/>
    <lineage>
        <taxon>Bacteria</taxon>
        <taxon>Pseudomonadati</taxon>
        <taxon>Pseudomonadota</taxon>
        <taxon>Gammaproteobacteria</taxon>
        <taxon>SAR86 cluster</taxon>
    </lineage>
</organism>
<evidence type="ECO:0000256" key="11">
    <source>
        <dbReference type="ARBA" id="ARBA00022759"/>
    </source>
</evidence>
<evidence type="ECO:0000256" key="8">
    <source>
        <dbReference type="ARBA" id="ARBA00022694"/>
    </source>
</evidence>
<dbReference type="PROSITE" id="PS00517">
    <property type="entry name" value="RNASE_3_1"/>
    <property type="match status" value="1"/>
</dbReference>
<comment type="cofactor">
    <cofactor evidence="15">
        <name>Mg(2+)</name>
        <dbReference type="ChEBI" id="CHEBI:18420"/>
    </cofactor>
</comment>
<sequence>MALQLDKLQRKLGYQFSNSELAQQALTHRSANKLNNERLEFLGDSLLGFIIAEALYEIHPEASEGELSRMRAKMVNKSSLASIARSLQLGDFVQLGSGEIKSGGMHRDSILADTVEAVIAAIYLDGGLPPCRKLVRQWSDKSLQAQGSSQKQKDSKTRLQELMQARGSALPEYEINEVSGPAHQQVFHVKCKIELLNQAELGSGDNKRDAEQEAARKILDVLGESN</sequence>
<dbReference type="PANTHER" id="PTHR11207:SF0">
    <property type="entry name" value="RIBONUCLEASE 3"/>
    <property type="match status" value="1"/>
</dbReference>
<dbReference type="SUPFAM" id="SSF54768">
    <property type="entry name" value="dsRNA-binding domain-like"/>
    <property type="match status" value="1"/>
</dbReference>
<dbReference type="InterPro" id="IPR011907">
    <property type="entry name" value="RNase_III"/>
</dbReference>
<dbReference type="EC" id="3.1.26.3" evidence="15"/>
<comment type="subunit">
    <text evidence="4 15">Homodimer.</text>
</comment>
<keyword evidence="14 15" id="KW-0694">RNA-binding</keyword>
<evidence type="ECO:0000256" key="12">
    <source>
        <dbReference type="ARBA" id="ARBA00022801"/>
    </source>
</evidence>
<keyword evidence="7 15" id="KW-0507">mRNA processing</keyword>
<dbReference type="CDD" id="cd10845">
    <property type="entry name" value="DSRM_RNAse_III_family"/>
    <property type="match status" value="1"/>
</dbReference>
<dbReference type="PROSITE" id="PS50142">
    <property type="entry name" value="RNASE_3_2"/>
    <property type="match status" value="1"/>
</dbReference>
<accession>A0A2A5B0E2</accession>
<dbReference type="SUPFAM" id="SSF69065">
    <property type="entry name" value="RNase III domain-like"/>
    <property type="match status" value="1"/>
</dbReference>
<dbReference type="InterPro" id="IPR000999">
    <property type="entry name" value="RNase_III_dom"/>
</dbReference>
<dbReference type="InterPro" id="IPR036389">
    <property type="entry name" value="RNase_III_sf"/>
</dbReference>
<dbReference type="PROSITE" id="PS50137">
    <property type="entry name" value="DS_RBD"/>
    <property type="match status" value="1"/>
</dbReference>
<dbReference type="Gene3D" id="1.10.1520.10">
    <property type="entry name" value="Ribonuclease III domain"/>
    <property type="match status" value="1"/>
</dbReference>
<dbReference type="Gene3D" id="3.30.160.20">
    <property type="match status" value="1"/>
</dbReference>
<dbReference type="GO" id="GO:0003725">
    <property type="term" value="F:double-stranded RNA binding"/>
    <property type="evidence" value="ECO:0007669"/>
    <property type="project" value="TreeGrafter"/>
</dbReference>
<comment type="function">
    <text evidence="15">Digests double-stranded RNA. Involved in the processing of primary rRNA transcript to yield the immediate precursors to the large and small rRNAs (23S and 16S). Processes some mRNAs, and tRNAs when they are encoded in the rRNA operon. Processes pre-crRNA and tracrRNA of type II CRISPR loci if present in the organism.</text>
</comment>
<dbReference type="Proteomes" id="UP000218327">
    <property type="component" value="Unassembled WGS sequence"/>
</dbReference>
<comment type="subcellular location">
    <subcellularLocation>
        <location evidence="2 15">Cytoplasm</location>
    </subcellularLocation>
</comment>
<comment type="catalytic activity">
    <reaction evidence="1 15">
        <text>Endonucleolytic cleavage to 5'-phosphomonoester.</text>
        <dbReference type="EC" id="3.1.26.3"/>
    </reaction>
</comment>
<dbReference type="HAMAP" id="MF_00104">
    <property type="entry name" value="RNase_III"/>
    <property type="match status" value="1"/>
</dbReference>
<keyword evidence="9 15" id="KW-0540">Nuclease</keyword>
<comment type="caution">
    <text evidence="18">The sequence shown here is derived from an EMBL/GenBank/DDBJ whole genome shotgun (WGS) entry which is preliminary data.</text>
</comment>
<evidence type="ECO:0000256" key="3">
    <source>
        <dbReference type="ARBA" id="ARBA00010183"/>
    </source>
</evidence>
<evidence type="ECO:0000256" key="9">
    <source>
        <dbReference type="ARBA" id="ARBA00022722"/>
    </source>
</evidence>
<evidence type="ECO:0000256" key="10">
    <source>
        <dbReference type="ARBA" id="ARBA00022723"/>
    </source>
</evidence>
<evidence type="ECO:0000256" key="5">
    <source>
        <dbReference type="ARBA" id="ARBA00022490"/>
    </source>
</evidence>
<evidence type="ECO:0000259" key="16">
    <source>
        <dbReference type="PROSITE" id="PS50137"/>
    </source>
</evidence>
<feature type="binding site" evidence="15">
    <location>
        <position position="113"/>
    </location>
    <ligand>
        <name>Mg(2+)</name>
        <dbReference type="ChEBI" id="CHEBI:18420"/>
    </ligand>
</feature>
<dbReference type="GO" id="GO:0042802">
    <property type="term" value="F:identical protein binding"/>
    <property type="evidence" value="ECO:0007669"/>
    <property type="project" value="UniProtKB-ARBA"/>
</dbReference>
<dbReference type="GO" id="GO:0046872">
    <property type="term" value="F:metal ion binding"/>
    <property type="evidence" value="ECO:0007669"/>
    <property type="project" value="UniProtKB-KW"/>
</dbReference>
<dbReference type="EMBL" id="NVVJ01000025">
    <property type="protein sequence ID" value="PCJ24556.1"/>
    <property type="molecule type" value="Genomic_DNA"/>
</dbReference>
<keyword evidence="12 15" id="KW-0378">Hydrolase</keyword>
<dbReference type="GO" id="GO:0006364">
    <property type="term" value="P:rRNA processing"/>
    <property type="evidence" value="ECO:0007669"/>
    <property type="project" value="UniProtKB-UniRule"/>
</dbReference>
<dbReference type="NCBIfam" id="TIGR02191">
    <property type="entry name" value="RNaseIII"/>
    <property type="match status" value="1"/>
</dbReference>
<feature type="binding site" evidence="15">
    <location>
        <position position="40"/>
    </location>
    <ligand>
        <name>Mg(2+)</name>
        <dbReference type="ChEBI" id="CHEBI:18420"/>
    </ligand>
</feature>
<dbReference type="AlphaFoldDB" id="A0A2A5B0E2"/>
<evidence type="ECO:0000256" key="2">
    <source>
        <dbReference type="ARBA" id="ARBA00004496"/>
    </source>
</evidence>
<dbReference type="FunFam" id="1.10.1520.10:FF:000001">
    <property type="entry name" value="Ribonuclease 3"/>
    <property type="match status" value="1"/>
</dbReference>
<feature type="domain" description="RNase III" evidence="17">
    <location>
        <begin position="5"/>
        <end position="127"/>
    </location>
</feature>
<evidence type="ECO:0000259" key="17">
    <source>
        <dbReference type="PROSITE" id="PS50142"/>
    </source>
</evidence>
<proteinExistence type="inferred from homology"/>
<comment type="similarity">
    <text evidence="3">Belongs to the ribonuclease III family.</text>
</comment>
<evidence type="ECO:0000313" key="19">
    <source>
        <dbReference type="Proteomes" id="UP000218327"/>
    </source>
</evidence>
<name>A0A2A5B0E2_9GAMM</name>
<dbReference type="GO" id="GO:0008033">
    <property type="term" value="P:tRNA processing"/>
    <property type="evidence" value="ECO:0007669"/>
    <property type="project" value="UniProtKB-KW"/>
</dbReference>